<evidence type="ECO:0000259" key="1">
    <source>
        <dbReference type="Pfam" id="PF13439"/>
    </source>
</evidence>
<protein>
    <recommendedName>
        <fullName evidence="1">Glycosyltransferase subfamily 4-like N-terminal domain-containing protein</fullName>
    </recommendedName>
</protein>
<reference evidence="2 3" key="1">
    <citation type="submission" date="2006-01" db="EMBL/GenBank/DDBJ databases">
        <authorList>
            <person name="Hagstrom A."/>
            <person name="Ferriera S."/>
            <person name="Johnson J."/>
            <person name="Kravitz S."/>
            <person name="Halpern A."/>
            <person name="Remington K."/>
            <person name="Beeson K."/>
            <person name="Tran B."/>
            <person name="Rogers Y.-H."/>
            <person name="Friedman R."/>
            <person name="Venter J.C."/>
        </authorList>
    </citation>
    <scope>NUCLEOTIDE SEQUENCE [LARGE SCALE GENOMIC DNA]</scope>
    <source>
        <strain evidence="2 3">SKA53</strain>
    </source>
</reference>
<dbReference type="PANTHER" id="PTHR45947">
    <property type="entry name" value="SULFOQUINOVOSYL TRANSFERASE SQD2"/>
    <property type="match status" value="1"/>
</dbReference>
<name>A3V408_9RHOB</name>
<dbReference type="EMBL" id="AAMS01000003">
    <property type="protein sequence ID" value="EAQ07215.1"/>
    <property type="molecule type" value="Genomic_DNA"/>
</dbReference>
<dbReference type="eggNOG" id="COG0438">
    <property type="taxonomic scope" value="Bacteria"/>
</dbReference>
<feature type="domain" description="Glycosyltransferase subfamily 4-like N-terminal" evidence="1">
    <location>
        <begin position="40"/>
        <end position="196"/>
    </location>
</feature>
<evidence type="ECO:0000313" key="2">
    <source>
        <dbReference type="EMBL" id="EAQ07215.1"/>
    </source>
</evidence>
<dbReference type="CDD" id="cd03814">
    <property type="entry name" value="GT4-like"/>
    <property type="match status" value="1"/>
</dbReference>
<dbReference type="GO" id="GO:0016757">
    <property type="term" value="F:glycosyltransferase activity"/>
    <property type="evidence" value="ECO:0007669"/>
    <property type="project" value="TreeGrafter"/>
</dbReference>
<dbReference type="AlphaFoldDB" id="A3V408"/>
<dbReference type="InterPro" id="IPR050194">
    <property type="entry name" value="Glycosyltransferase_grp1"/>
</dbReference>
<dbReference type="RefSeq" id="WP_007204445.1">
    <property type="nucleotide sequence ID" value="NZ_CH672414.1"/>
</dbReference>
<proteinExistence type="predicted"/>
<dbReference type="HOGENOM" id="CLU_009583_2_0_5"/>
<dbReference type="Pfam" id="PF13692">
    <property type="entry name" value="Glyco_trans_1_4"/>
    <property type="match status" value="1"/>
</dbReference>
<gene>
    <name evidence="2" type="ORF">SKA53_02426</name>
</gene>
<organism evidence="2 3">
    <name type="scientific">Yoonia vestfoldensis SKA53</name>
    <dbReference type="NCBI Taxonomy" id="314232"/>
    <lineage>
        <taxon>Bacteria</taxon>
        <taxon>Pseudomonadati</taxon>
        <taxon>Pseudomonadota</taxon>
        <taxon>Alphaproteobacteria</taxon>
        <taxon>Rhodobacterales</taxon>
        <taxon>Paracoccaceae</taxon>
        <taxon>Yoonia</taxon>
    </lineage>
</organism>
<dbReference type="SUPFAM" id="SSF53756">
    <property type="entry name" value="UDP-Glycosyltransferase/glycogen phosphorylase"/>
    <property type="match status" value="1"/>
</dbReference>
<evidence type="ECO:0000313" key="3">
    <source>
        <dbReference type="Proteomes" id="UP000004507"/>
    </source>
</evidence>
<sequence>MTIARPVNALPVPIRPVGQGRPAVPAQRILIVTDAWAPQVNGVVRSYENIIRELRLLGHDVAVISPRDFPTLPLPGYREIALAVFPYRRLARKIARYAPDRIHIAVEGPLGWAARRYCLRHRRPYSTAFHTNFPAYLALRAPGVVRAPLQKLTLWLLRRFHDRAAHTYVATPSITAQLRAWGFTGVVRPLSRGVDAGVFYPPPVPARNDVPVLLYVGRVAAEKNLDAFLGLTTAQTGPVRKVVVGDGPALGALQRAYPDVAFLGTLTGQALADTYRVADVFVFPSRTDTFGIVLIEALACGLPIAAFDVPGPCDIVTDPSLGALDDDLGAAISRALIAPGTRESRSAHAYERYSWHAVAAAFLGCPGHDQDRPHGSVLHPAAG</sequence>
<dbReference type="Pfam" id="PF13439">
    <property type="entry name" value="Glyco_transf_4"/>
    <property type="match status" value="1"/>
</dbReference>
<dbReference type="OrthoDB" id="9790710at2"/>
<dbReference type="PANTHER" id="PTHR45947:SF3">
    <property type="entry name" value="SULFOQUINOVOSYL TRANSFERASE SQD2"/>
    <property type="match status" value="1"/>
</dbReference>
<dbReference type="Proteomes" id="UP000004507">
    <property type="component" value="Unassembled WGS sequence"/>
</dbReference>
<keyword evidence="3" id="KW-1185">Reference proteome</keyword>
<comment type="caution">
    <text evidence="2">The sequence shown here is derived from an EMBL/GenBank/DDBJ whole genome shotgun (WGS) entry which is preliminary data.</text>
</comment>
<accession>A3V408</accession>
<dbReference type="STRING" id="314232.SKA53_02426"/>
<dbReference type="InterPro" id="IPR028098">
    <property type="entry name" value="Glyco_trans_4-like_N"/>
</dbReference>
<dbReference type="Gene3D" id="3.40.50.2000">
    <property type="entry name" value="Glycogen Phosphorylase B"/>
    <property type="match status" value="2"/>
</dbReference>